<gene>
    <name evidence="1" type="ORF">METZ01_LOCUS381842</name>
</gene>
<sequence length="46" mass="5185">MRQIGSDGFLIVHLRKSAKYADKVPSSATLAKRLYSGFCLTKNRQK</sequence>
<protein>
    <submittedName>
        <fullName evidence="1">Uncharacterized protein</fullName>
    </submittedName>
</protein>
<organism evidence="1">
    <name type="scientific">marine metagenome</name>
    <dbReference type="NCBI Taxonomy" id="408172"/>
    <lineage>
        <taxon>unclassified sequences</taxon>
        <taxon>metagenomes</taxon>
        <taxon>ecological metagenomes</taxon>
    </lineage>
</organism>
<name>A0A382U5L7_9ZZZZ</name>
<accession>A0A382U5L7</accession>
<feature type="non-terminal residue" evidence="1">
    <location>
        <position position="46"/>
    </location>
</feature>
<proteinExistence type="predicted"/>
<evidence type="ECO:0000313" key="1">
    <source>
        <dbReference type="EMBL" id="SVD28988.1"/>
    </source>
</evidence>
<reference evidence="1" key="1">
    <citation type="submission" date="2018-05" db="EMBL/GenBank/DDBJ databases">
        <authorList>
            <person name="Lanie J.A."/>
            <person name="Ng W.-L."/>
            <person name="Kazmierczak K.M."/>
            <person name="Andrzejewski T.M."/>
            <person name="Davidsen T.M."/>
            <person name="Wayne K.J."/>
            <person name="Tettelin H."/>
            <person name="Glass J.I."/>
            <person name="Rusch D."/>
            <person name="Podicherti R."/>
            <person name="Tsui H.-C.T."/>
            <person name="Winkler M.E."/>
        </authorList>
    </citation>
    <scope>NUCLEOTIDE SEQUENCE</scope>
</reference>
<dbReference type="AlphaFoldDB" id="A0A382U5L7"/>
<dbReference type="EMBL" id="UINC01141321">
    <property type="protein sequence ID" value="SVD28988.1"/>
    <property type="molecule type" value="Genomic_DNA"/>
</dbReference>